<dbReference type="Proteomes" id="UP000001188">
    <property type="component" value="Chromosome"/>
</dbReference>
<feature type="transmembrane region" description="Helical" evidence="1">
    <location>
        <begin position="12"/>
        <end position="32"/>
    </location>
</feature>
<evidence type="ECO:0000256" key="1">
    <source>
        <dbReference type="SAM" id="Phobius"/>
    </source>
</evidence>
<accession>A0A1X7QGE0</accession>
<keyword evidence="1" id="KW-0472">Membrane</keyword>
<keyword evidence="1" id="KW-1133">Transmembrane helix</keyword>
<sequence>MKKFIRKTRLVHALLSFGGGFFRFLAALMNMASNYSWASR</sequence>
<dbReference type="EMBL" id="AM920689">
    <property type="protein sequence ID" value="SMH63159.1"/>
    <property type="molecule type" value="Genomic_DNA"/>
</dbReference>
<reference evidence="2 3" key="1">
    <citation type="journal article" date="2008" name="J. Biotechnol.">
        <title>The genome of Xanthomonas campestris pv. campestris B100 and its use for the reconstruction of metabolic pathways involved in xanthan biosynthesis.</title>
        <authorList>
            <person name="Vorholter F.J."/>
            <person name="Schneiker S."/>
            <person name="Goesmann A."/>
            <person name="Krause L."/>
            <person name="Bekel T."/>
            <person name="Kaiser O."/>
            <person name="Linke B."/>
            <person name="Patschkowski T."/>
            <person name="Ruckert C."/>
            <person name="Schmid J."/>
            <person name="Sidhu V.K."/>
            <person name="Sieber V."/>
            <person name="Tauch A."/>
            <person name="Watt S.A."/>
            <person name="Weisshaar B."/>
            <person name="Becker A."/>
            <person name="Niehaus K."/>
            <person name="Puhler A."/>
        </authorList>
    </citation>
    <scope>NUCLEOTIDE SEQUENCE [LARGE SCALE GENOMIC DNA]</scope>
    <source>
        <strain evidence="2 3">B100</strain>
    </source>
</reference>
<name>A0A1X7QGE0_XANCB</name>
<dbReference type="AlphaFoldDB" id="A0A1X7QGE0"/>
<gene>
    <name evidence="2" type="ORF">XCCB100_4493</name>
</gene>
<organism evidence="2 3">
    <name type="scientific">Xanthomonas campestris pv. campestris (strain B100)</name>
    <dbReference type="NCBI Taxonomy" id="509169"/>
    <lineage>
        <taxon>Bacteria</taxon>
        <taxon>Pseudomonadati</taxon>
        <taxon>Pseudomonadota</taxon>
        <taxon>Gammaproteobacteria</taxon>
        <taxon>Lysobacterales</taxon>
        <taxon>Lysobacteraceae</taxon>
        <taxon>Xanthomonas</taxon>
    </lineage>
</organism>
<evidence type="ECO:0000313" key="3">
    <source>
        <dbReference type="Proteomes" id="UP000001188"/>
    </source>
</evidence>
<protein>
    <submittedName>
        <fullName evidence="2">Uncharacterized protein</fullName>
    </submittedName>
</protein>
<proteinExistence type="predicted"/>
<evidence type="ECO:0000313" key="2">
    <source>
        <dbReference type="EMBL" id="SMH63159.1"/>
    </source>
</evidence>
<keyword evidence="1" id="KW-0812">Transmembrane</keyword>